<dbReference type="InterPro" id="IPR013783">
    <property type="entry name" value="Ig-like_fold"/>
</dbReference>
<dbReference type="InterPro" id="IPR032640">
    <property type="entry name" value="AMPK1_CBM"/>
</dbReference>
<dbReference type="InterPro" id="IPR050827">
    <property type="entry name" value="CRP1_MDG1_kinase"/>
</dbReference>
<proteinExistence type="inferred from homology"/>
<evidence type="ECO:0000313" key="5">
    <source>
        <dbReference type="EMBL" id="ODV72669.1"/>
    </source>
</evidence>
<protein>
    <submittedName>
        <fullName evidence="5">AMPKBI-domain-containing protein</fullName>
    </submittedName>
</protein>
<feature type="compositionally biased region" description="Polar residues" evidence="3">
    <location>
        <begin position="301"/>
        <end position="318"/>
    </location>
</feature>
<dbReference type="CDD" id="cd02859">
    <property type="entry name" value="E_set_AMPKbeta_like_N"/>
    <property type="match status" value="1"/>
</dbReference>
<dbReference type="EMBL" id="KV453934">
    <property type="protein sequence ID" value="ODV72669.1"/>
    <property type="molecule type" value="Genomic_DNA"/>
</dbReference>
<keyword evidence="2" id="KW-0597">Phosphoprotein</keyword>
<dbReference type="SMART" id="SM01010">
    <property type="entry name" value="AMPKBI"/>
    <property type="match status" value="1"/>
</dbReference>
<dbReference type="GO" id="GO:0007165">
    <property type="term" value="P:signal transduction"/>
    <property type="evidence" value="ECO:0007669"/>
    <property type="project" value="TreeGrafter"/>
</dbReference>
<dbReference type="Gene3D" id="2.60.40.10">
    <property type="entry name" value="Immunoglobulins"/>
    <property type="match status" value="1"/>
</dbReference>
<name>A0A1E4RZJ4_CYBJN</name>
<evidence type="ECO:0000259" key="4">
    <source>
        <dbReference type="SMART" id="SM01010"/>
    </source>
</evidence>
<dbReference type="OrthoDB" id="531008at2759"/>
<dbReference type="InterPro" id="IPR014756">
    <property type="entry name" value="Ig_E-set"/>
</dbReference>
<dbReference type="AlphaFoldDB" id="A0A1E4RZJ4"/>
<dbReference type="Pfam" id="PF04739">
    <property type="entry name" value="AMPKBI"/>
    <property type="match status" value="1"/>
</dbReference>
<dbReference type="Gene3D" id="6.20.250.60">
    <property type="match status" value="1"/>
</dbReference>
<evidence type="ECO:0000256" key="1">
    <source>
        <dbReference type="ARBA" id="ARBA00010926"/>
    </source>
</evidence>
<dbReference type="SUPFAM" id="SSF81296">
    <property type="entry name" value="E set domains"/>
    <property type="match status" value="1"/>
</dbReference>
<organism evidence="5 6">
    <name type="scientific">Cyberlindnera jadinii (strain ATCC 18201 / CBS 1600 / BCRC 20928 / JCM 3617 / NBRC 0987 / NRRL Y-1542)</name>
    <name type="common">Torula yeast</name>
    <name type="synonym">Candida utilis</name>
    <dbReference type="NCBI Taxonomy" id="983966"/>
    <lineage>
        <taxon>Eukaryota</taxon>
        <taxon>Fungi</taxon>
        <taxon>Dikarya</taxon>
        <taxon>Ascomycota</taxon>
        <taxon>Saccharomycotina</taxon>
        <taxon>Saccharomycetes</taxon>
        <taxon>Phaffomycetales</taxon>
        <taxon>Phaffomycetaceae</taxon>
        <taxon>Cyberlindnera</taxon>
    </lineage>
</organism>
<evidence type="ECO:0000256" key="2">
    <source>
        <dbReference type="ARBA" id="ARBA00022553"/>
    </source>
</evidence>
<dbReference type="InterPro" id="IPR006828">
    <property type="entry name" value="ASC_dom"/>
</dbReference>
<comment type="similarity">
    <text evidence="1">Belongs to the 5'-AMP-activated protein kinase beta subunit family.</text>
</comment>
<evidence type="ECO:0000256" key="3">
    <source>
        <dbReference type="SAM" id="MobiDB-lite"/>
    </source>
</evidence>
<dbReference type="STRING" id="983966.A0A1E4RZJ4"/>
<dbReference type="PANTHER" id="PTHR10343:SF87">
    <property type="entry name" value="SNF1 PROTEIN KINASE SUBUNIT BETA-1"/>
    <property type="match status" value="1"/>
</dbReference>
<dbReference type="Pfam" id="PF16561">
    <property type="entry name" value="AMPK1_CBM"/>
    <property type="match status" value="1"/>
</dbReference>
<keyword evidence="6" id="KW-1185">Reference proteome</keyword>
<feature type="region of interest" description="Disordered" evidence="3">
    <location>
        <begin position="269"/>
        <end position="330"/>
    </location>
</feature>
<dbReference type="PANTHER" id="PTHR10343">
    <property type="entry name" value="5'-AMP-ACTIVATED PROTEIN KINASE , BETA SUBUNIT"/>
    <property type="match status" value="1"/>
</dbReference>
<dbReference type="Proteomes" id="UP000094389">
    <property type="component" value="Unassembled WGS sequence"/>
</dbReference>
<dbReference type="GO" id="GO:0005737">
    <property type="term" value="C:cytoplasm"/>
    <property type="evidence" value="ECO:0007669"/>
    <property type="project" value="TreeGrafter"/>
</dbReference>
<evidence type="ECO:0000313" key="6">
    <source>
        <dbReference type="Proteomes" id="UP000094389"/>
    </source>
</evidence>
<feature type="domain" description="Association with the SNF1 complex (ASC)" evidence="4">
    <location>
        <begin position="322"/>
        <end position="443"/>
    </location>
</feature>
<dbReference type="GO" id="GO:0019901">
    <property type="term" value="F:protein kinase binding"/>
    <property type="evidence" value="ECO:0007669"/>
    <property type="project" value="TreeGrafter"/>
</dbReference>
<dbReference type="OMA" id="MQGLNSH"/>
<reference evidence="5 6" key="1">
    <citation type="journal article" date="2016" name="Proc. Natl. Acad. Sci. U.S.A.">
        <title>Comparative genomics of biotechnologically important yeasts.</title>
        <authorList>
            <person name="Riley R."/>
            <person name="Haridas S."/>
            <person name="Wolfe K.H."/>
            <person name="Lopes M.R."/>
            <person name="Hittinger C.T."/>
            <person name="Goeker M."/>
            <person name="Salamov A.A."/>
            <person name="Wisecaver J.H."/>
            <person name="Long T.M."/>
            <person name="Calvey C.H."/>
            <person name="Aerts A.L."/>
            <person name="Barry K.W."/>
            <person name="Choi C."/>
            <person name="Clum A."/>
            <person name="Coughlan A.Y."/>
            <person name="Deshpande S."/>
            <person name="Douglass A.P."/>
            <person name="Hanson S.J."/>
            <person name="Klenk H.-P."/>
            <person name="LaButti K.M."/>
            <person name="Lapidus A."/>
            <person name="Lindquist E.A."/>
            <person name="Lipzen A.M."/>
            <person name="Meier-Kolthoff J.P."/>
            <person name="Ohm R.A."/>
            <person name="Otillar R.P."/>
            <person name="Pangilinan J.L."/>
            <person name="Peng Y."/>
            <person name="Rokas A."/>
            <person name="Rosa C.A."/>
            <person name="Scheuner C."/>
            <person name="Sibirny A.A."/>
            <person name="Slot J.C."/>
            <person name="Stielow J.B."/>
            <person name="Sun H."/>
            <person name="Kurtzman C.P."/>
            <person name="Blackwell M."/>
            <person name="Grigoriev I.V."/>
            <person name="Jeffries T.W."/>
        </authorList>
    </citation>
    <scope>NUCLEOTIDE SEQUENCE [LARGE SCALE GENOMIC DNA]</scope>
    <source>
        <strain evidence="6">ATCC 18201 / CBS 1600 / BCRC 20928 / JCM 3617 / NBRC 0987 / NRRL Y-1542</strain>
    </source>
</reference>
<dbReference type="InterPro" id="IPR037256">
    <property type="entry name" value="ASC_dom_sf"/>
</dbReference>
<dbReference type="RefSeq" id="XP_020069708.1">
    <property type="nucleotide sequence ID" value="XM_020216538.1"/>
</dbReference>
<feature type="region of interest" description="Disordered" evidence="3">
    <location>
        <begin position="1"/>
        <end position="23"/>
    </location>
</feature>
<dbReference type="GO" id="GO:0005634">
    <property type="term" value="C:nucleus"/>
    <property type="evidence" value="ECO:0007669"/>
    <property type="project" value="TreeGrafter"/>
</dbReference>
<dbReference type="GO" id="GO:0031588">
    <property type="term" value="C:nucleotide-activated protein kinase complex"/>
    <property type="evidence" value="ECO:0007669"/>
    <property type="project" value="TreeGrafter"/>
</dbReference>
<accession>A0A1E4RZJ4</accession>
<dbReference type="SUPFAM" id="SSF160219">
    <property type="entry name" value="AMPKBI-like"/>
    <property type="match status" value="1"/>
</dbReference>
<gene>
    <name evidence="5" type="ORF">CYBJADRAFT_174107</name>
</gene>
<dbReference type="GeneID" id="30990934"/>
<sequence length="444" mass="49163">MGNNSSSMPHVRRGSIKGYNKPQVQHSEYSGIVTTGLKSHPVTEVETTDIKVQIAKADKVGAGLGPDGGKAPTQVSNVPYVRDVKTPVVKSRVTTPSILTDEFIGADDYFSLVPDDHANGESEVDDLDDECGIDEDLADPTEIAVQEDKTLRTVKIKYQEPERNGTLVMSDQVCVVGSFDQWRNSVPLEPSFQADGTLFFKTSLFLPIGIYRIKFLVNGKTRHSDSLPTATDKSGNIVNWFEVGTKESPTVEVEAGALEKHQIINHIRKSTPSILKQQQREAGRYSDATLPNAADSRIHSRTGTPVTPEFTQAQTQQGDQKRRGSGEQFTQDVPPIFQTYLNETDELSPMEEEFMQKHPIPELPVYLNNNYLNKHFTQHHNQSSDIANLSMKGTNMQGLNSHIIPHVNLKHLLTSNIKNGVLGVACTTRYSGKFVTQIMYSPSD</sequence>